<organism evidence="2 3">
    <name type="scientific">Pedobacter lusitanus</name>
    <dbReference type="NCBI Taxonomy" id="1503925"/>
    <lineage>
        <taxon>Bacteria</taxon>
        <taxon>Pseudomonadati</taxon>
        <taxon>Bacteroidota</taxon>
        <taxon>Sphingobacteriia</taxon>
        <taxon>Sphingobacteriales</taxon>
        <taxon>Sphingobacteriaceae</taxon>
        <taxon>Pedobacter</taxon>
    </lineage>
</organism>
<evidence type="ECO:0008006" key="4">
    <source>
        <dbReference type="Google" id="ProtNLM"/>
    </source>
</evidence>
<feature type="compositionally biased region" description="Basic and acidic residues" evidence="1">
    <location>
        <begin position="143"/>
        <end position="157"/>
    </location>
</feature>
<keyword evidence="3" id="KW-1185">Reference proteome</keyword>
<feature type="region of interest" description="Disordered" evidence="1">
    <location>
        <begin position="143"/>
        <end position="180"/>
    </location>
</feature>
<dbReference type="OrthoDB" id="1976435at2"/>
<proteinExistence type="predicted"/>
<dbReference type="STRING" id="1503925.TH53_21835"/>
<evidence type="ECO:0000313" key="2">
    <source>
        <dbReference type="EMBL" id="KIO75254.1"/>
    </source>
</evidence>
<gene>
    <name evidence="2" type="ORF">TH53_21835</name>
</gene>
<dbReference type="AlphaFoldDB" id="A0A0D0FS20"/>
<reference evidence="2 3" key="1">
    <citation type="submission" date="2015-01" db="EMBL/GenBank/DDBJ databases">
        <title>Draft genome sequence of Pedobacter sp. NL19 isolated from sludge of an effluent treatment pond in an abandoned uranium mine.</title>
        <authorList>
            <person name="Santos T."/>
            <person name="Caetano T."/>
            <person name="Covas C."/>
            <person name="Cruz A."/>
            <person name="Mendo S."/>
        </authorList>
    </citation>
    <scope>NUCLEOTIDE SEQUENCE [LARGE SCALE GENOMIC DNA]</scope>
    <source>
        <strain evidence="2 3">NL19</strain>
    </source>
</reference>
<accession>A0A0D0FS20</accession>
<dbReference type="InterPro" id="IPR007499">
    <property type="entry name" value="ERF_bacteria_virus"/>
</dbReference>
<protein>
    <recommendedName>
        <fullName evidence="4">ERF superfamily protein</fullName>
    </recommendedName>
</protein>
<feature type="compositionally biased region" description="Polar residues" evidence="1">
    <location>
        <begin position="158"/>
        <end position="180"/>
    </location>
</feature>
<comment type="caution">
    <text evidence="2">The sequence shown here is derived from an EMBL/GenBank/DDBJ whole genome shotgun (WGS) entry which is preliminary data.</text>
</comment>
<evidence type="ECO:0000313" key="3">
    <source>
        <dbReference type="Proteomes" id="UP000032049"/>
    </source>
</evidence>
<name>A0A0D0FS20_9SPHI</name>
<dbReference type="Pfam" id="PF04404">
    <property type="entry name" value="ERF"/>
    <property type="match status" value="1"/>
</dbReference>
<dbReference type="Proteomes" id="UP000032049">
    <property type="component" value="Unassembled WGS sequence"/>
</dbReference>
<sequence>METKGELAKAIISVMKEVKGIEKSMTVGKGDSAYKGVPDQEVKKIIGEAMINAGLTILPIGVDAKTRVDRWEETNSYGTKTKQSVFTETTTKYLLLHESGESQVLEGYGQGVDSQDKSAGKATTYALKYTLLYTFLVPTGKIDDADTSHSEEHEVPTKKNTIISSRQSSLDYSQNADSGN</sequence>
<dbReference type="EMBL" id="JXRA01000110">
    <property type="protein sequence ID" value="KIO75254.1"/>
    <property type="molecule type" value="Genomic_DNA"/>
</dbReference>
<dbReference type="RefSeq" id="WP_041885578.1">
    <property type="nucleotide sequence ID" value="NZ_JXRA01000110.1"/>
</dbReference>
<evidence type="ECO:0000256" key="1">
    <source>
        <dbReference type="SAM" id="MobiDB-lite"/>
    </source>
</evidence>